<reference evidence="12" key="2">
    <citation type="submission" date="2009-11" db="EMBL/GenBank/DDBJ databases">
        <title>The Genome Sequence of Allomyces macrogynus strain ATCC 38327.</title>
        <authorList>
            <consortium name="The Broad Institute Genome Sequencing Platform"/>
            <person name="Russ C."/>
            <person name="Cuomo C."/>
            <person name="Shea T."/>
            <person name="Young S.K."/>
            <person name="Zeng Q."/>
            <person name="Koehrsen M."/>
            <person name="Haas B."/>
            <person name="Borodovsky M."/>
            <person name="Guigo R."/>
            <person name="Alvarado L."/>
            <person name="Berlin A."/>
            <person name="Borenstein D."/>
            <person name="Chen Z."/>
            <person name="Engels R."/>
            <person name="Freedman E."/>
            <person name="Gellesch M."/>
            <person name="Goldberg J."/>
            <person name="Griggs A."/>
            <person name="Gujja S."/>
            <person name="Heiman D."/>
            <person name="Hepburn T."/>
            <person name="Howarth C."/>
            <person name="Jen D."/>
            <person name="Larson L."/>
            <person name="Lewis B."/>
            <person name="Mehta T."/>
            <person name="Park D."/>
            <person name="Pearson M."/>
            <person name="Roberts A."/>
            <person name="Saif S."/>
            <person name="Shenoy N."/>
            <person name="Sisk P."/>
            <person name="Stolte C."/>
            <person name="Sykes S."/>
            <person name="Walk T."/>
            <person name="White J."/>
            <person name="Yandava C."/>
            <person name="Burger G."/>
            <person name="Gray M.W."/>
            <person name="Holland P.W.H."/>
            <person name="King N."/>
            <person name="Lang F.B.F."/>
            <person name="Roger A.J."/>
            <person name="Ruiz-Trillo I."/>
            <person name="Lander E."/>
            <person name="Nusbaum C."/>
        </authorList>
    </citation>
    <scope>NUCLEOTIDE SEQUENCE [LARGE SCALE GENOMIC DNA]</scope>
    <source>
        <strain evidence="12">ATCC 38327</strain>
    </source>
</reference>
<dbReference type="OrthoDB" id="312015at2759"/>
<feature type="region of interest" description="Disordered" evidence="10">
    <location>
        <begin position="14"/>
        <end position="36"/>
    </location>
</feature>
<feature type="coiled-coil region" evidence="9">
    <location>
        <begin position="125"/>
        <end position="191"/>
    </location>
</feature>
<evidence type="ECO:0000256" key="6">
    <source>
        <dbReference type="ARBA" id="ARBA00022949"/>
    </source>
</evidence>
<dbReference type="GO" id="GO:0036064">
    <property type="term" value="C:ciliary basal body"/>
    <property type="evidence" value="ECO:0007669"/>
    <property type="project" value="TreeGrafter"/>
</dbReference>
<dbReference type="PANTHER" id="PTHR46507">
    <property type="entry name" value="AFADIN- AND ALPHA-ACTININ-BINDING PROTEIN"/>
    <property type="match status" value="1"/>
</dbReference>
<evidence type="ECO:0000256" key="7">
    <source>
        <dbReference type="ARBA" id="ARBA00023054"/>
    </source>
</evidence>
<dbReference type="Proteomes" id="UP000054350">
    <property type="component" value="Unassembled WGS sequence"/>
</dbReference>
<evidence type="ECO:0000256" key="1">
    <source>
        <dbReference type="ARBA" id="ARBA00004282"/>
    </source>
</evidence>
<dbReference type="VEuPathDB" id="FungiDB:AMAG_03070"/>
<keyword evidence="6" id="KW-0965">Cell junction</keyword>
<proteinExistence type="inferred from homology"/>
<evidence type="ECO:0000256" key="10">
    <source>
        <dbReference type="SAM" id="MobiDB-lite"/>
    </source>
</evidence>
<sequence>MMLGRTSYYADDGDYVMDEDPGFEQTSNQSTSFAGPENLDNAVEYLNRELALNGLPSPLQFVGANENQAADIMNAMFMLLQHRQRESAYRSDLESNFRRVESDYDTMVAKLERQQDRTALVEREARAQIAKCSKLQSQLKEVNERLKVTADELKRTKSSFLKSKAQFDHEKRKWERELKQAKEKMLKLTNDRLRDAKIYFTVANPTPFRGKKLGEKDEFYAQVLHATEQRERELLAEVDHLKQSLYDLWRELQHMHASVVPGDSPPPVLNMPFELVRETIEQRVYEALQALRNEWDDHAESIAAAHALADREATIEKQNDHIRDQDDRIQVLASKLGELSNDMVQHSAQIENWLHDDDIGRAGGGDGASDIQSSASSFMQHARPLAAAGARPPFAAAAAAAPRPDPLPAYGATGVGYGASPTPSRSQAAHVVWPAT</sequence>
<name>A0A0L0S4I0_ALLM3</name>
<feature type="compositionally biased region" description="Polar residues" evidence="10">
    <location>
        <begin position="24"/>
        <end position="33"/>
    </location>
</feature>
<evidence type="ECO:0000256" key="8">
    <source>
        <dbReference type="ARBA" id="ARBA00023212"/>
    </source>
</evidence>
<dbReference type="Pfam" id="PF11559">
    <property type="entry name" value="ADIP"/>
    <property type="match status" value="1"/>
</dbReference>
<evidence type="ECO:0000313" key="12">
    <source>
        <dbReference type="Proteomes" id="UP000054350"/>
    </source>
</evidence>
<reference evidence="11 12" key="1">
    <citation type="submission" date="2009-11" db="EMBL/GenBank/DDBJ databases">
        <title>Annotation of Allomyces macrogynus ATCC 38327.</title>
        <authorList>
            <consortium name="The Broad Institute Genome Sequencing Platform"/>
            <person name="Russ C."/>
            <person name="Cuomo C."/>
            <person name="Burger G."/>
            <person name="Gray M.W."/>
            <person name="Holland P.W.H."/>
            <person name="King N."/>
            <person name="Lang F.B.F."/>
            <person name="Roger A.J."/>
            <person name="Ruiz-Trillo I."/>
            <person name="Young S.K."/>
            <person name="Zeng Q."/>
            <person name="Gargeya S."/>
            <person name="Fitzgerald M."/>
            <person name="Haas B."/>
            <person name="Abouelleil A."/>
            <person name="Alvarado L."/>
            <person name="Arachchi H.M."/>
            <person name="Berlin A."/>
            <person name="Chapman S.B."/>
            <person name="Gearin G."/>
            <person name="Goldberg J."/>
            <person name="Griggs A."/>
            <person name="Gujja S."/>
            <person name="Hansen M."/>
            <person name="Heiman D."/>
            <person name="Howarth C."/>
            <person name="Larimer J."/>
            <person name="Lui A."/>
            <person name="MacDonald P.J.P."/>
            <person name="McCowen C."/>
            <person name="Montmayeur A."/>
            <person name="Murphy C."/>
            <person name="Neiman D."/>
            <person name="Pearson M."/>
            <person name="Priest M."/>
            <person name="Roberts A."/>
            <person name="Saif S."/>
            <person name="Shea T."/>
            <person name="Sisk P."/>
            <person name="Stolte C."/>
            <person name="Sykes S."/>
            <person name="Wortman J."/>
            <person name="Nusbaum C."/>
            <person name="Birren B."/>
        </authorList>
    </citation>
    <scope>NUCLEOTIDE SEQUENCE [LARGE SCALE GENOMIC DNA]</scope>
    <source>
        <strain evidence="11 12">ATCC 38327</strain>
    </source>
</reference>
<organism evidence="11 12">
    <name type="scientific">Allomyces macrogynus (strain ATCC 38327)</name>
    <name type="common">Allomyces javanicus var. macrogynus</name>
    <dbReference type="NCBI Taxonomy" id="578462"/>
    <lineage>
        <taxon>Eukaryota</taxon>
        <taxon>Fungi</taxon>
        <taxon>Fungi incertae sedis</taxon>
        <taxon>Blastocladiomycota</taxon>
        <taxon>Blastocladiomycetes</taxon>
        <taxon>Blastocladiales</taxon>
        <taxon>Blastocladiaceae</taxon>
        <taxon>Allomyces</taxon>
    </lineage>
</organism>
<dbReference type="InterPro" id="IPR021622">
    <property type="entry name" value="Afadin/alpha-actinin-bd"/>
</dbReference>
<keyword evidence="5" id="KW-0130">Cell adhesion</keyword>
<evidence type="ECO:0000256" key="9">
    <source>
        <dbReference type="SAM" id="Coils"/>
    </source>
</evidence>
<evidence type="ECO:0000256" key="2">
    <source>
        <dbReference type="ARBA" id="ARBA00004300"/>
    </source>
</evidence>
<comment type="similarity">
    <text evidence="3">Belongs to the ADIP family.</text>
</comment>
<protein>
    <submittedName>
        <fullName evidence="11">Uncharacterized protein</fullName>
    </submittedName>
</protein>
<accession>A0A0L0S4I0</accession>
<dbReference type="GO" id="GO:0007155">
    <property type="term" value="P:cell adhesion"/>
    <property type="evidence" value="ECO:0007669"/>
    <property type="project" value="UniProtKB-KW"/>
</dbReference>
<dbReference type="AlphaFoldDB" id="A0A0L0S4I0"/>
<dbReference type="InterPro" id="IPR052300">
    <property type="entry name" value="Adhesion_Centrosome_assoc"/>
</dbReference>
<evidence type="ECO:0000256" key="4">
    <source>
        <dbReference type="ARBA" id="ARBA00022490"/>
    </source>
</evidence>
<comment type="subcellular location">
    <subcellularLocation>
        <location evidence="1">Cell junction</location>
    </subcellularLocation>
    <subcellularLocation>
        <location evidence="2">Cytoplasm</location>
        <location evidence="2">Cytoskeleton</location>
        <location evidence="2">Microtubule organizing center</location>
        <location evidence="2">Centrosome</location>
    </subcellularLocation>
</comment>
<feature type="region of interest" description="Disordered" evidence="10">
    <location>
        <begin position="357"/>
        <end position="377"/>
    </location>
</feature>
<gene>
    <name evidence="11" type="ORF">AMAG_03070</name>
</gene>
<dbReference type="GO" id="GO:0035735">
    <property type="term" value="P:intraciliary transport involved in cilium assembly"/>
    <property type="evidence" value="ECO:0007669"/>
    <property type="project" value="TreeGrafter"/>
</dbReference>
<dbReference type="PANTHER" id="PTHR46507:SF4">
    <property type="entry name" value="SSX FAMILY MEMBER 2 INTERACTING PROTEIN"/>
    <property type="match status" value="1"/>
</dbReference>
<keyword evidence="4" id="KW-0963">Cytoplasm</keyword>
<keyword evidence="12" id="KW-1185">Reference proteome</keyword>
<feature type="region of interest" description="Disordered" evidence="10">
    <location>
        <begin position="397"/>
        <end position="436"/>
    </location>
</feature>
<dbReference type="eggNOG" id="ENOG502QQJF">
    <property type="taxonomic scope" value="Eukaryota"/>
</dbReference>
<evidence type="ECO:0000256" key="5">
    <source>
        <dbReference type="ARBA" id="ARBA00022889"/>
    </source>
</evidence>
<evidence type="ECO:0000256" key="3">
    <source>
        <dbReference type="ARBA" id="ARBA00009291"/>
    </source>
</evidence>
<dbReference type="STRING" id="578462.A0A0L0S4I0"/>
<dbReference type="EMBL" id="GG745331">
    <property type="protein sequence ID" value="KNE57350.1"/>
    <property type="molecule type" value="Genomic_DNA"/>
</dbReference>
<keyword evidence="7 9" id="KW-0175">Coiled coil</keyword>
<evidence type="ECO:0000313" key="11">
    <source>
        <dbReference type="EMBL" id="KNE57350.1"/>
    </source>
</evidence>
<dbReference type="OMA" id="FHIARDQ"/>
<keyword evidence="8" id="KW-0206">Cytoskeleton</keyword>